<keyword evidence="1" id="KW-0812">Transmembrane</keyword>
<name>A0A344TU34_9ACTN</name>
<dbReference type="EMBL" id="CP030862">
    <property type="protein sequence ID" value="AXE22155.1"/>
    <property type="molecule type" value="Genomic_DNA"/>
</dbReference>
<feature type="transmembrane region" description="Helical" evidence="1">
    <location>
        <begin position="99"/>
        <end position="120"/>
    </location>
</feature>
<gene>
    <name evidence="2" type="ORF">C0216_00705</name>
</gene>
<keyword evidence="1" id="KW-0472">Membrane</keyword>
<organism evidence="2 3">
    <name type="scientific">Streptomyces globosus</name>
    <dbReference type="NCBI Taxonomy" id="68209"/>
    <lineage>
        <taxon>Bacteria</taxon>
        <taxon>Bacillati</taxon>
        <taxon>Actinomycetota</taxon>
        <taxon>Actinomycetes</taxon>
        <taxon>Kitasatosporales</taxon>
        <taxon>Streptomycetaceae</taxon>
        <taxon>Streptomyces</taxon>
    </lineage>
</organism>
<evidence type="ECO:0000313" key="2">
    <source>
        <dbReference type="EMBL" id="AXE22155.1"/>
    </source>
</evidence>
<accession>A0A344TU34</accession>
<proteinExistence type="predicted"/>
<dbReference type="Proteomes" id="UP000252004">
    <property type="component" value="Chromosome"/>
</dbReference>
<keyword evidence="1" id="KW-1133">Transmembrane helix</keyword>
<dbReference type="AlphaFoldDB" id="A0A344TU34"/>
<reference evidence="2 3" key="1">
    <citation type="submission" date="2018-01" db="EMBL/GenBank/DDBJ databases">
        <title>Draft genome Sequence of streptomyces globosus LZH-48.</title>
        <authorList>
            <person name="Ran K."/>
            <person name="Li Z."/>
            <person name="Wei S."/>
            <person name="Dong R."/>
        </authorList>
    </citation>
    <scope>NUCLEOTIDE SEQUENCE [LARGE SCALE GENOMIC DNA]</scope>
    <source>
        <strain evidence="2 3">LZH-48</strain>
    </source>
</reference>
<evidence type="ECO:0000256" key="1">
    <source>
        <dbReference type="SAM" id="Phobius"/>
    </source>
</evidence>
<sequence length="123" mass="12312">MLGAAFAVVLLSAASLTGILATAALGWTGTPGLLTAVACREQAGGRGSTTSCYSTFAPDDPHAAREAVSVDWPRGTEGATKHVRITVLGVHQQEDALEAVLLLAVTAGLCGTGALAASAARPR</sequence>
<keyword evidence="3" id="KW-1185">Reference proteome</keyword>
<evidence type="ECO:0000313" key="3">
    <source>
        <dbReference type="Proteomes" id="UP000252004"/>
    </source>
</evidence>
<dbReference type="OrthoDB" id="4336362at2"/>
<dbReference type="KEGG" id="sgz:C0216_00705"/>
<protein>
    <submittedName>
        <fullName evidence="2">Uncharacterized protein</fullName>
    </submittedName>
</protein>